<evidence type="ECO:0000256" key="2">
    <source>
        <dbReference type="ARBA" id="ARBA00022679"/>
    </source>
</evidence>
<dbReference type="PANTHER" id="PTHR45861">
    <property type="entry name" value="DNA POLYMERASE ALPHA CATALYTIC SUBUNIT"/>
    <property type="match status" value="1"/>
</dbReference>
<dbReference type="InterPro" id="IPR012337">
    <property type="entry name" value="RNaseH-like_sf"/>
</dbReference>
<dbReference type="Proteomes" id="UP000192758">
    <property type="component" value="Unassembled WGS sequence"/>
</dbReference>
<evidence type="ECO:0000256" key="4">
    <source>
        <dbReference type="ARBA" id="ARBA00022932"/>
    </source>
</evidence>
<dbReference type="EMBL" id="MNPJ01000007">
    <property type="protein sequence ID" value="OQS55556.1"/>
    <property type="molecule type" value="Genomic_DNA"/>
</dbReference>
<dbReference type="NCBIfam" id="TIGR00592">
    <property type="entry name" value="pol2"/>
    <property type="match status" value="1"/>
</dbReference>
<feature type="domain" description="DNA-directed DNA polymerase family B multifunctional" evidence="6">
    <location>
        <begin position="340"/>
        <end position="773"/>
    </location>
</feature>
<dbReference type="Gene3D" id="1.10.132.60">
    <property type="entry name" value="DNA polymerase family B, C-terminal domain"/>
    <property type="match status" value="1"/>
</dbReference>
<accession>A0A1W0E8K4</accession>
<keyword evidence="2 5" id="KW-0808">Transferase</keyword>
<proteinExistence type="inferred from homology"/>
<name>A0A1W0E8K4_9MICR</name>
<dbReference type="STRING" id="646526.A0A1W0E8K4"/>
<comment type="caution">
    <text evidence="7">The sequence shown here is derived from an EMBL/GenBank/DDBJ whole genome shotgun (WGS) entry which is preliminary data.</text>
</comment>
<dbReference type="SMART" id="SM00486">
    <property type="entry name" value="POLBc"/>
    <property type="match status" value="1"/>
</dbReference>
<evidence type="ECO:0000256" key="5">
    <source>
        <dbReference type="RuleBase" id="RU000442"/>
    </source>
</evidence>
<keyword evidence="5" id="KW-0235">DNA replication</keyword>
<dbReference type="SUPFAM" id="SSF56672">
    <property type="entry name" value="DNA/RNA polymerases"/>
    <property type="match status" value="1"/>
</dbReference>
<reference evidence="7 8" key="1">
    <citation type="journal article" date="2017" name="Environ. Microbiol.">
        <title>Decay of the glycolytic pathway and adaptation to intranuclear parasitism within Enterocytozoonidae microsporidia.</title>
        <authorList>
            <person name="Wiredu Boakye D."/>
            <person name="Jaroenlak P."/>
            <person name="Prachumwat A."/>
            <person name="Williams T.A."/>
            <person name="Bateman K.S."/>
            <person name="Itsathitphaisarn O."/>
            <person name="Sritunyalucksana K."/>
            <person name="Paszkiewicz K.H."/>
            <person name="Moore K.A."/>
            <person name="Stentiford G.D."/>
            <person name="Williams B.A."/>
        </authorList>
    </citation>
    <scope>NUCLEOTIDE SEQUENCE [LARGE SCALE GENOMIC DNA]</scope>
    <source>
        <strain evidence="7 8">TH1</strain>
    </source>
</reference>
<dbReference type="PANTHER" id="PTHR45861:SF1">
    <property type="entry name" value="DNA POLYMERASE ALPHA CATALYTIC SUBUNIT"/>
    <property type="match status" value="1"/>
</dbReference>
<keyword evidence="4 5" id="KW-0239">DNA-directed DNA polymerase</keyword>
<dbReference type="InterPro" id="IPR006172">
    <property type="entry name" value="DNA-dir_DNA_pol_B"/>
</dbReference>
<dbReference type="GO" id="GO:0006273">
    <property type="term" value="P:lagging strand elongation"/>
    <property type="evidence" value="ECO:0007669"/>
    <property type="project" value="TreeGrafter"/>
</dbReference>
<dbReference type="Pfam" id="PF00136">
    <property type="entry name" value="DNA_pol_B"/>
    <property type="match status" value="1"/>
</dbReference>
<dbReference type="InterPro" id="IPR042087">
    <property type="entry name" value="DNA_pol_B_thumb"/>
</dbReference>
<organism evidence="7 8">
    <name type="scientific">Ecytonucleospora hepatopenaei</name>
    <dbReference type="NCBI Taxonomy" id="646526"/>
    <lineage>
        <taxon>Eukaryota</taxon>
        <taxon>Fungi</taxon>
        <taxon>Fungi incertae sedis</taxon>
        <taxon>Microsporidia</taxon>
        <taxon>Enterocytozoonidae</taxon>
        <taxon>Ecytonucleospora</taxon>
    </lineage>
</organism>
<dbReference type="InterPro" id="IPR023211">
    <property type="entry name" value="DNA_pol_palm_dom_sf"/>
</dbReference>
<keyword evidence="5" id="KW-0238">DNA-binding</keyword>
<protein>
    <recommendedName>
        <fullName evidence="5">DNA polymerase</fullName>
        <ecNumber evidence="5">2.7.7.7</ecNumber>
    </recommendedName>
</protein>
<evidence type="ECO:0000313" key="7">
    <source>
        <dbReference type="EMBL" id="OQS55556.1"/>
    </source>
</evidence>
<dbReference type="GO" id="GO:0005658">
    <property type="term" value="C:alpha DNA polymerase:primase complex"/>
    <property type="evidence" value="ECO:0007669"/>
    <property type="project" value="TreeGrafter"/>
</dbReference>
<dbReference type="InterPro" id="IPR017964">
    <property type="entry name" value="DNA-dir_DNA_pol_B_CS"/>
</dbReference>
<evidence type="ECO:0000259" key="6">
    <source>
        <dbReference type="Pfam" id="PF00136"/>
    </source>
</evidence>
<dbReference type="EC" id="2.7.7.7" evidence="5"/>
<comment type="similarity">
    <text evidence="1 5">Belongs to the DNA polymerase type-B family.</text>
</comment>
<dbReference type="AlphaFoldDB" id="A0A1W0E8K4"/>
<dbReference type="SUPFAM" id="SSF53098">
    <property type="entry name" value="Ribonuclease H-like"/>
    <property type="match status" value="1"/>
</dbReference>
<dbReference type="Gene3D" id="3.90.1600.10">
    <property type="entry name" value="Palm domain of DNA polymerase"/>
    <property type="match status" value="2"/>
</dbReference>
<keyword evidence="8" id="KW-1185">Reference proteome</keyword>
<dbReference type="InterPro" id="IPR043502">
    <property type="entry name" value="DNA/RNA_pol_sf"/>
</dbReference>
<comment type="catalytic activity">
    <reaction evidence="5">
        <text>DNA(n) + a 2'-deoxyribonucleoside 5'-triphosphate = DNA(n+1) + diphosphate</text>
        <dbReference type="Rhea" id="RHEA:22508"/>
        <dbReference type="Rhea" id="RHEA-COMP:17339"/>
        <dbReference type="Rhea" id="RHEA-COMP:17340"/>
        <dbReference type="ChEBI" id="CHEBI:33019"/>
        <dbReference type="ChEBI" id="CHEBI:61560"/>
        <dbReference type="ChEBI" id="CHEBI:173112"/>
        <dbReference type="EC" id="2.7.7.7"/>
    </reaction>
</comment>
<evidence type="ECO:0000256" key="3">
    <source>
        <dbReference type="ARBA" id="ARBA00022695"/>
    </source>
</evidence>
<dbReference type="GO" id="GO:0003682">
    <property type="term" value="F:chromatin binding"/>
    <property type="evidence" value="ECO:0007669"/>
    <property type="project" value="TreeGrafter"/>
</dbReference>
<dbReference type="PRINTS" id="PR00106">
    <property type="entry name" value="DNAPOLB"/>
</dbReference>
<dbReference type="GO" id="GO:1902975">
    <property type="term" value="P:mitotic DNA replication initiation"/>
    <property type="evidence" value="ECO:0007669"/>
    <property type="project" value="TreeGrafter"/>
</dbReference>
<dbReference type="GO" id="GO:0000166">
    <property type="term" value="F:nucleotide binding"/>
    <property type="evidence" value="ECO:0007669"/>
    <property type="project" value="InterPro"/>
</dbReference>
<dbReference type="InterPro" id="IPR006134">
    <property type="entry name" value="DNA-dir_DNA_pol_B_multi_dom"/>
</dbReference>
<dbReference type="PROSITE" id="PS00116">
    <property type="entry name" value="DNA_POLYMERASE_B"/>
    <property type="match status" value="1"/>
</dbReference>
<dbReference type="GO" id="GO:0006272">
    <property type="term" value="P:leading strand elongation"/>
    <property type="evidence" value="ECO:0007669"/>
    <property type="project" value="TreeGrafter"/>
</dbReference>
<dbReference type="OrthoDB" id="6755010at2759"/>
<dbReference type="GO" id="GO:0003887">
    <property type="term" value="F:DNA-directed DNA polymerase activity"/>
    <property type="evidence" value="ECO:0007669"/>
    <property type="project" value="UniProtKB-KW"/>
</dbReference>
<gene>
    <name evidence="7" type="ORF">EHP00_540</name>
</gene>
<dbReference type="GO" id="GO:0003688">
    <property type="term" value="F:DNA replication origin binding"/>
    <property type="evidence" value="ECO:0007669"/>
    <property type="project" value="TreeGrafter"/>
</dbReference>
<sequence length="949" mass="110888">MEKSFQIYNYQKLSDSELNLYGKDFLNADAEIESLVITNIVSDIYFKVLEKPGFISKEELTDDDSISLSEKELRKEICMYFGENLIKIEKVQRKNIFHNLHEKTLNLLKVSVKKKKKTTDFQSEYCDFVFTEFSNPIEQFVVCKKLMGCSVISFNEEKTVKKKNKVFVDLKHVAFEKAEKFKKLKIATLVTDYENGELIRYVIYDGFKKCFIEGRLVEDLKNDENIAKIHKTTKTFAKSLELLEDLTNTLKNPFFEMLLTHNFNSKRVYNNLKFISCDLFTFAQATTKGRDFSIGEIAETFSIDYQEGNLVEDAKMIFTLHEKMNVINLAREMSEISGFPFSKCLTNSRAERIEYLMLHSLYERNFLFPPVCNFEQKTYAGGLVLEPKRGYFEEIVLLLDFNSLYPSIIQEWNVCFSTIEQLQKAEENKTEAKIDEEFLFLPRILQSLVKRRNDVKSLMRNAKTPSEMLKFDTRQKVLKLTANSIYGCLGFSASRMCNFDMASFITQKGRMILEDTKKMAEEKMSLSVIYGDTDSLMIHTKFPGTREFYTKAKESIIEFQKLINSKYKHIYLEFESAFAKLIIYTKKKYAGLVFDLDTHKQETKGLEIVRRDYARVGTELCQKVLDLLLNPLHLNDKLDHTDKDMYNANKKLEEDKMIKQIYEICVLYNQQIENRPVSDFVISTVLSKDLTSYDESANLPHVKLGLRLKKEKKAVYVPNDVINYVMGMHIDKTNIKTDSGKRDVFHPKEAFTIDYMWYIKNQVLPPLYRLLALIKNVQVEKIGLIFNVTDVSIPDESRVELTIFSTCCEYAIELDTLQCGKCKKLVDVQYIKHRIFGMIYDFFYGNSGISYENTENVKIDNITMMNTAICPDCKRKYTNSRVTCFYCKKELIFTFRNKEFDDLLCNIEKTLSKNPKLNEINVSYFSAHSGYRKIDLFGIFKEEVERYNF</sequence>
<keyword evidence="3 5" id="KW-0548">Nucleotidyltransferase</keyword>
<dbReference type="VEuPathDB" id="MicrosporidiaDB:EHP00_540"/>
<evidence type="ECO:0000313" key="8">
    <source>
        <dbReference type="Proteomes" id="UP000192758"/>
    </source>
</evidence>
<evidence type="ECO:0000256" key="1">
    <source>
        <dbReference type="ARBA" id="ARBA00005755"/>
    </source>
</evidence>
<dbReference type="GO" id="GO:0003697">
    <property type="term" value="F:single-stranded DNA binding"/>
    <property type="evidence" value="ECO:0007669"/>
    <property type="project" value="TreeGrafter"/>
</dbReference>